<evidence type="ECO:0000256" key="1">
    <source>
        <dbReference type="SAM" id="MobiDB-lite"/>
    </source>
</evidence>
<dbReference type="Proteomes" id="UP001497480">
    <property type="component" value="Unassembled WGS sequence"/>
</dbReference>
<dbReference type="GO" id="GO:0010089">
    <property type="term" value="P:xylem development"/>
    <property type="evidence" value="ECO:0007669"/>
    <property type="project" value="InterPro"/>
</dbReference>
<keyword evidence="2" id="KW-0812">Transmembrane</keyword>
<sequence>MDIEPFWALGGWFFLSKCMALPKTSSTPISESFSKSSIFLQILTLFFILLILVNLSHQPNPSTKASFEPVKASDQSTMSTTNLHPQKAKNTHTSSKDFGRDFGADAHEVPSGPNPISN</sequence>
<proteinExistence type="predicted"/>
<accession>A0AAV1W164</accession>
<protein>
    <submittedName>
        <fullName evidence="3">Uncharacterized protein</fullName>
    </submittedName>
</protein>
<feature type="compositionally biased region" description="Polar residues" evidence="1">
    <location>
        <begin position="73"/>
        <end position="84"/>
    </location>
</feature>
<name>A0AAV1W164_LUPLU</name>
<dbReference type="EMBL" id="CAXHTB010000003">
    <property type="protein sequence ID" value="CAL0302757.1"/>
    <property type="molecule type" value="Genomic_DNA"/>
</dbReference>
<keyword evidence="4" id="KW-1185">Reference proteome</keyword>
<feature type="compositionally biased region" description="Basic and acidic residues" evidence="1">
    <location>
        <begin position="94"/>
        <end position="108"/>
    </location>
</feature>
<dbReference type="PANTHER" id="PTHR35301">
    <property type="entry name" value="CLAVATA3/ESR (CLE)-RELATED PROTEIN 41-RELATED"/>
    <property type="match status" value="1"/>
</dbReference>
<gene>
    <name evidence="3" type="ORF">LLUT_LOCUS3817</name>
</gene>
<feature type="region of interest" description="Disordered" evidence="1">
    <location>
        <begin position="60"/>
        <end position="118"/>
    </location>
</feature>
<organism evidence="3 4">
    <name type="scientific">Lupinus luteus</name>
    <name type="common">European yellow lupine</name>
    <dbReference type="NCBI Taxonomy" id="3873"/>
    <lineage>
        <taxon>Eukaryota</taxon>
        <taxon>Viridiplantae</taxon>
        <taxon>Streptophyta</taxon>
        <taxon>Embryophyta</taxon>
        <taxon>Tracheophyta</taxon>
        <taxon>Spermatophyta</taxon>
        <taxon>Magnoliopsida</taxon>
        <taxon>eudicotyledons</taxon>
        <taxon>Gunneridae</taxon>
        <taxon>Pentapetalae</taxon>
        <taxon>rosids</taxon>
        <taxon>fabids</taxon>
        <taxon>Fabales</taxon>
        <taxon>Fabaceae</taxon>
        <taxon>Papilionoideae</taxon>
        <taxon>50 kb inversion clade</taxon>
        <taxon>genistoids sensu lato</taxon>
        <taxon>core genistoids</taxon>
        <taxon>Genisteae</taxon>
        <taxon>Lupinus</taxon>
    </lineage>
</organism>
<keyword evidence="2" id="KW-1133">Transmembrane helix</keyword>
<dbReference type="InterPro" id="IPR037495">
    <property type="entry name" value="CLE41/42/44"/>
</dbReference>
<dbReference type="GO" id="GO:0033612">
    <property type="term" value="F:receptor serine/threonine kinase binding"/>
    <property type="evidence" value="ECO:0007669"/>
    <property type="project" value="InterPro"/>
</dbReference>
<evidence type="ECO:0000313" key="3">
    <source>
        <dbReference type="EMBL" id="CAL0302757.1"/>
    </source>
</evidence>
<keyword evidence="2" id="KW-0472">Membrane</keyword>
<comment type="caution">
    <text evidence="3">The sequence shown here is derived from an EMBL/GenBank/DDBJ whole genome shotgun (WGS) entry which is preliminary data.</text>
</comment>
<dbReference type="GO" id="GO:0048046">
    <property type="term" value="C:apoplast"/>
    <property type="evidence" value="ECO:0007669"/>
    <property type="project" value="TreeGrafter"/>
</dbReference>
<reference evidence="3 4" key="1">
    <citation type="submission" date="2024-03" db="EMBL/GenBank/DDBJ databases">
        <authorList>
            <person name="Martinez-Hernandez J."/>
        </authorList>
    </citation>
    <scope>NUCLEOTIDE SEQUENCE [LARGE SCALE GENOMIC DNA]</scope>
</reference>
<evidence type="ECO:0000313" key="4">
    <source>
        <dbReference type="Proteomes" id="UP001497480"/>
    </source>
</evidence>
<evidence type="ECO:0000256" key="2">
    <source>
        <dbReference type="SAM" id="Phobius"/>
    </source>
</evidence>
<dbReference type="AlphaFoldDB" id="A0AAV1W164"/>
<dbReference type="PANTHER" id="PTHR35301:SF1">
    <property type="entry name" value="CLAVATA3_ESR (CLE)-RELATED PROTEIN 41-RELATED"/>
    <property type="match status" value="1"/>
</dbReference>
<feature type="transmembrane region" description="Helical" evidence="2">
    <location>
        <begin position="36"/>
        <end position="55"/>
    </location>
</feature>